<dbReference type="Proteomes" id="UP000765802">
    <property type="component" value="Unassembled WGS sequence"/>
</dbReference>
<reference evidence="4 5" key="1">
    <citation type="submission" date="2016-07" db="EMBL/GenBank/DDBJ databases">
        <title>Genome analysis of Flavihumibacter stibioxidans YS-17.</title>
        <authorList>
            <person name="Shi K."/>
            <person name="Han Y."/>
            <person name="Wang G."/>
        </authorList>
    </citation>
    <scope>NUCLEOTIDE SEQUENCE [LARGE SCALE GENOMIC DNA]</scope>
    <source>
        <strain evidence="4 5">YS-17</strain>
    </source>
</reference>
<dbReference type="RefSeq" id="WP_187255656.1">
    <property type="nucleotide sequence ID" value="NZ_JBHULF010000006.1"/>
</dbReference>
<organism evidence="4 5">
    <name type="scientific">Flavihumibacter stibioxidans</name>
    <dbReference type="NCBI Taxonomy" id="1834163"/>
    <lineage>
        <taxon>Bacteria</taxon>
        <taxon>Pseudomonadati</taxon>
        <taxon>Bacteroidota</taxon>
        <taxon>Chitinophagia</taxon>
        <taxon>Chitinophagales</taxon>
        <taxon>Chitinophagaceae</taxon>
        <taxon>Flavihumibacter</taxon>
    </lineage>
</organism>
<dbReference type="Pfam" id="PF03629">
    <property type="entry name" value="SASA"/>
    <property type="match status" value="1"/>
</dbReference>
<keyword evidence="1" id="KW-0378">Hydrolase</keyword>
<dbReference type="PANTHER" id="PTHR22901:SF0">
    <property type="entry name" value="SIALATE O-ACETYLESTERASE"/>
    <property type="match status" value="1"/>
</dbReference>
<evidence type="ECO:0000256" key="1">
    <source>
        <dbReference type="ARBA" id="ARBA00022801"/>
    </source>
</evidence>
<evidence type="ECO:0000256" key="2">
    <source>
        <dbReference type="SAM" id="SignalP"/>
    </source>
</evidence>
<gene>
    <name evidence="4" type="ORF">BC349_05190</name>
</gene>
<feature type="signal peptide" evidence="2">
    <location>
        <begin position="1"/>
        <end position="22"/>
    </location>
</feature>
<comment type="caution">
    <text evidence="4">The sequence shown here is derived from an EMBL/GenBank/DDBJ whole genome shotgun (WGS) entry which is preliminary data.</text>
</comment>
<dbReference type="EMBL" id="MBUA01000001">
    <property type="protein sequence ID" value="MBC6490347.1"/>
    <property type="molecule type" value="Genomic_DNA"/>
</dbReference>
<dbReference type="PANTHER" id="PTHR22901">
    <property type="entry name" value="SIALATE O-ACETYLESTERASE"/>
    <property type="match status" value="1"/>
</dbReference>
<dbReference type="InterPro" id="IPR039329">
    <property type="entry name" value="SIAE"/>
</dbReference>
<evidence type="ECO:0000259" key="3">
    <source>
        <dbReference type="Pfam" id="PF03629"/>
    </source>
</evidence>
<name>A0ABR7M5P8_9BACT</name>
<dbReference type="Gene3D" id="3.40.50.1110">
    <property type="entry name" value="SGNH hydrolase"/>
    <property type="match status" value="1"/>
</dbReference>
<feature type="chain" id="PRO_5047209491" evidence="2">
    <location>
        <begin position="23"/>
        <end position="472"/>
    </location>
</feature>
<keyword evidence="2" id="KW-0732">Signal</keyword>
<evidence type="ECO:0000313" key="4">
    <source>
        <dbReference type="EMBL" id="MBC6490347.1"/>
    </source>
</evidence>
<accession>A0ABR7M5P8</accession>
<keyword evidence="5" id="KW-1185">Reference proteome</keyword>
<protein>
    <submittedName>
        <fullName evidence="4">Sialate O-acetylesterase</fullName>
    </submittedName>
</protein>
<dbReference type="InterPro" id="IPR005181">
    <property type="entry name" value="SASA"/>
</dbReference>
<dbReference type="SUPFAM" id="SSF52266">
    <property type="entry name" value="SGNH hydrolase"/>
    <property type="match status" value="1"/>
</dbReference>
<feature type="domain" description="Sialate O-acetylesterase" evidence="3">
    <location>
        <begin position="107"/>
        <end position="351"/>
    </location>
</feature>
<evidence type="ECO:0000313" key="5">
    <source>
        <dbReference type="Proteomes" id="UP000765802"/>
    </source>
</evidence>
<proteinExistence type="predicted"/>
<dbReference type="InterPro" id="IPR036514">
    <property type="entry name" value="SGNH_hydro_sf"/>
</dbReference>
<sequence length="472" mass="52181">MKKPLIVLLISMVTLSSMDLRAQLRLPAILSSGMVLQQNDSVALWGWAGPGEKVYVTTSWNKKTDSAIVSNLATWKLKLKTPAAGGPYTIDISSRNTISLQDVMIGEVWICSGQSNMEWNYHNGTSDIAADFASAKNPNIRFFHIPRTGADYPQDDVKTAWTHCDSNTIKTFSSVGYFFGKKLQQDLNVPIGLINASWGGTPAETWTPEQIVHENAALKAAASKLNTFPWWPSAAGKAYNGMISPVTDFSIAGAIWYQGESNTTTYDTYQQLFTSMIDAWRAVWKREFPFYYVQIAPYKYGTTNIGALLQEAQTRSMSHPKTGMVVITDLVDSVTNIHPSRKKPVGERLANWALAETYGKTGLSYMSPALTASVLQKDKVLLRFANAMNGFTVNGQAAEGFFVSAAGQEKWYPAKAKILNNTITVWSPELKNPYYVRYGFGNTLIGNVSSKEGLPIIPFRTDQFAVEQVPVK</sequence>